<comment type="similarity">
    <text evidence="1">Belongs to the XLR/SYCP3 family.</text>
</comment>
<dbReference type="InterPro" id="IPR051443">
    <property type="entry name" value="XLR/SYCP3"/>
</dbReference>
<dbReference type="InterPro" id="IPR006888">
    <property type="entry name" value="XLR/SYCP3/FAM9_dom"/>
</dbReference>
<keyword evidence="2" id="KW-0175">Coiled coil</keyword>
<organism evidence="4 5">
    <name type="scientific">Monodon monoceros</name>
    <name type="common">Narwhal</name>
    <name type="synonym">Ceratodon monodon</name>
    <dbReference type="NCBI Taxonomy" id="40151"/>
    <lineage>
        <taxon>Eukaryota</taxon>
        <taxon>Metazoa</taxon>
        <taxon>Chordata</taxon>
        <taxon>Craniata</taxon>
        <taxon>Vertebrata</taxon>
        <taxon>Euteleostomi</taxon>
        <taxon>Mammalia</taxon>
        <taxon>Eutheria</taxon>
        <taxon>Laurasiatheria</taxon>
        <taxon>Artiodactyla</taxon>
        <taxon>Whippomorpha</taxon>
        <taxon>Cetacea</taxon>
        <taxon>Odontoceti</taxon>
        <taxon>Monodontidae</taxon>
        <taxon>Monodon</taxon>
    </lineage>
</organism>
<dbReference type="Proteomes" id="UP000308365">
    <property type="component" value="Unassembled WGS sequence"/>
</dbReference>
<dbReference type="GO" id="GO:0051321">
    <property type="term" value="P:meiotic cell cycle"/>
    <property type="evidence" value="ECO:0007669"/>
    <property type="project" value="TreeGrafter"/>
</dbReference>
<reference evidence="5" key="1">
    <citation type="journal article" date="2019" name="IScience">
        <title>Narwhal Genome Reveals Long-Term Low Genetic Diversity despite Current Large Abundance Size.</title>
        <authorList>
            <person name="Westbury M.V."/>
            <person name="Petersen B."/>
            <person name="Garde E."/>
            <person name="Heide-Jorgensen M.P."/>
            <person name="Lorenzen E.D."/>
        </authorList>
    </citation>
    <scope>NUCLEOTIDE SEQUENCE [LARGE SCALE GENOMIC DNA]</scope>
</reference>
<dbReference type="AlphaFoldDB" id="A0A4U1EPB3"/>
<comment type="caution">
    <text evidence="4">The sequence shown here is derived from an EMBL/GenBank/DDBJ whole genome shotgun (WGS) entry which is preliminary data.</text>
</comment>
<protein>
    <recommendedName>
        <fullName evidence="3">XLR/SYCP3/FAM9 domain-containing protein</fullName>
    </recommendedName>
</protein>
<evidence type="ECO:0000259" key="3">
    <source>
        <dbReference type="Pfam" id="PF04803"/>
    </source>
</evidence>
<sequence>MLWVSTLVGRGVRGSGAPPGSPHACALLPANQRRSRTRRGRLFFRENSDLLQNSFEAVKRKHRKMVPSGRKHTGKSGKTFMEDQVIRACDFEKADKKHLIGSEDVIEADINKALLAKRKRLEMYTKASLKTSNQKIENVWKTQQEQRQKLNQEYSQQFLTLFQQWDIDVQKADEQEEKLTNMFRQQQKVFQQSRIVQNQRLKTIKQLYEQFIKSMEDLEKNHDYLLTGAQNELRKEMAMLQKKIMMETQQQEMANVRKSLQSMLF</sequence>
<dbReference type="PANTHER" id="PTHR19368:SF15">
    <property type="entry name" value="XLR_SYCP3_FAM9 DOMAIN-CONTAINING PROTEIN"/>
    <property type="match status" value="1"/>
</dbReference>
<gene>
    <name evidence="4" type="ORF">EI555_014744</name>
</gene>
<dbReference type="GO" id="GO:0007286">
    <property type="term" value="P:spermatid development"/>
    <property type="evidence" value="ECO:0007669"/>
    <property type="project" value="TreeGrafter"/>
</dbReference>
<evidence type="ECO:0000256" key="1">
    <source>
        <dbReference type="ARBA" id="ARBA00010283"/>
    </source>
</evidence>
<dbReference type="GO" id="GO:0000795">
    <property type="term" value="C:synaptonemal complex"/>
    <property type="evidence" value="ECO:0007669"/>
    <property type="project" value="TreeGrafter"/>
</dbReference>
<dbReference type="Pfam" id="PF04803">
    <property type="entry name" value="Cor1"/>
    <property type="match status" value="1"/>
</dbReference>
<evidence type="ECO:0000313" key="4">
    <source>
        <dbReference type="EMBL" id="TKC38183.1"/>
    </source>
</evidence>
<accession>A0A4U1EPB3</accession>
<evidence type="ECO:0000313" key="5">
    <source>
        <dbReference type="Proteomes" id="UP000308365"/>
    </source>
</evidence>
<feature type="coiled-coil region" evidence="2">
    <location>
        <begin position="201"/>
        <end position="250"/>
    </location>
</feature>
<dbReference type="EMBL" id="RWIC01001033">
    <property type="protein sequence ID" value="TKC38183.1"/>
    <property type="molecule type" value="Genomic_DNA"/>
</dbReference>
<proteinExistence type="inferred from homology"/>
<feature type="domain" description="XLR/SYCP3/FAM9" evidence="3">
    <location>
        <begin position="112"/>
        <end position="243"/>
    </location>
</feature>
<evidence type="ECO:0000256" key="2">
    <source>
        <dbReference type="SAM" id="Coils"/>
    </source>
</evidence>
<name>A0A4U1EPB3_MONMO</name>
<dbReference type="PANTHER" id="PTHR19368">
    <property type="entry name" value="XLR/SCP3/FAM9"/>
    <property type="match status" value="1"/>
</dbReference>